<accession>A0A4U3L3Q2</accession>
<dbReference type="EMBL" id="SZQL01000006">
    <property type="protein sequence ID" value="TKK68929.1"/>
    <property type="molecule type" value="Genomic_DNA"/>
</dbReference>
<organism evidence="1 2">
    <name type="scientific">Ilyomonas limi</name>
    <dbReference type="NCBI Taxonomy" id="2575867"/>
    <lineage>
        <taxon>Bacteria</taxon>
        <taxon>Pseudomonadati</taxon>
        <taxon>Bacteroidota</taxon>
        <taxon>Chitinophagia</taxon>
        <taxon>Chitinophagales</taxon>
        <taxon>Chitinophagaceae</taxon>
        <taxon>Ilyomonas</taxon>
    </lineage>
</organism>
<proteinExistence type="predicted"/>
<comment type="caution">
    <text evidence="1">The sequence shown here is derived from an EMBL/GenBank/DDBJ whole genome shotgun (WGS) entry which is preliminary data.</text>
</comment>
<dbReference type="AlphaFoldDB" id="A0A4U3L3Q2"/>
<dbReference type="RefSeq" id="WP_137261549.1">
    <property type="nucleotide sequence ID" value="NZ_SZQL01000006.1"/>
</dbReference>
<gene>
    <name evidence="1" type="ORF">FC093_09550</name>
</gene>
<keyword evidence="2" id="KW-1185">Reference proteome</keyword>
<sequence>MRNQLNVGDGLRERTNAISVAFTTKFTGKAKTQPSTIIMALKNSILIKSSVNKIITQSRNNTLHIKATLARNNSQRIFFGEKYH</sequence>
<evidence type="ECO:0000313" key="2">
    <source>
        <dbReference type="Proteomes" id="UP000305848"/>
    </source>
</evidence>
<reference evidence="1 2" key="1">
    <citation type="submission" date="2019-05" db="EMBL/GenBank/DDBJ databases">
        <title>Panacibacter sp. strain 17mud1-8 Genome sequencing and assembly.</title>
        <authorList>
            <person name="Chhetri G."/>
        </authorList>
    </citation>
    <scope>NUCLEOTIDE SEQUENCE [LARGE SCALE GENOMIC DNA]</scope>
    <source>
        <strain evidence="1 2">17mud1-8</strain>
    </source>
</reference>
<name>A0A4U3L3Q2_9BACT</name>
<dbReference type="Proteomes" id="UP000305848">
    <property type="component" value="Unassembled WGS sequence"/>
</dbReference>
<evidence type="ECO:0000313" key="1">
    <source>
        <dbReference type="EMBL" id="TKK68929.1"/>
    </source>
</evidence>
<protein>
    <submittedName>
        <fullName evidence="1">Uncharacterized protein</fullName>
    </submittedName>
</protein>